<evidence type="ECO:0000313" key="2">
    <source>
        <dbReference type="Proteomes" id="UP000469430"/>
    </source>
</evidence>
<evidence type="ECO:0000313" key="1">
    <source>
        <dbReference type="EMBL" id="MXP00429.1"/>
    </source>
</evidence>
<protein>
    <submittedName>
        <fullName evidence="1">Uncharacterized protein</fullName>
    </submittedName>
</protein>
<gene>
    <name evidence="1" type="ORF">GRI97_15665</name>
</gene>
<accession>A0A6I4U0N7</accession>
<dbReference type="EMBL" id="WTYJ01000003">
    <property type="protein sequence ID" value="MXP00429.1"/>
    <property type="molecule type" value="Genomic_DNA"/>
</dbReference>
<reference evidence="1 2" key="1">
    <citation type="submission" date="2019-12" db="EMBL/GenBank/DDBJ databases">
        <title>Genomic-based taxomic classification of the family Erythrobacteraceae.</title>
        <authorList>
            <person name="Xu L."/>
        </authorList>
    </citation>
    <scope>NUCLEOTIDE SEQUENCE [LARGE SCALE GENOMIC DNA]</scope>
    <source>
        <strain evidence="1 2">S36</strain>
    </source>
</reference>
<dbReference type="AlphaFoldDB" id="A0A6I4U0N7"/>
<proteinExistence type="predicted"/>
<keyword evidence="2" id="KW-1185">Reference proteome</keyword>
<name>A0A6I4U0N7_9SPHN</name>
<sequence>MWRIRPIGSGRLDDFKRHALAGEGKVKRTGGAIAAAIARHLRMSDLKGAGYPQVFVVPLDGHLQISLYLHGRAAHLHLDSDEANDVVRQLLDGGSALELFRRAKVAIKPLQGAASG</sequence>
<organism evidence="1 2">
    <name type="scientific">Croceibacterium xixiisoli</name>
    <dbReference type="NCBI Taxonomy" id="1476466"/>
    <lineage>
        <taxon>Bacteria</taxon>
        <taxon>Pseudomonadati</taxon>
        <taxon>Pseudomonadota</taxon>
        <taxon>Alphaproteobacteria</taxon>
        <taxon>Sphingomonadales</taxon>
        <taxon>Erythrobacteraceae</taxon>
        <taxon>Croceibacterium</taxon>
    </lineage>
</organism>
<comment type="caution">
    <text evidence="1">The sequence shown here is derived from an EMBL/GenBank/DDBJ whole genome shotgun (WGS) entry which is preliminary data.</text>
</comment>
<dbReference type="RefSeq" id="WP_235917879.1">
    <property type="nucleotide sequence ID" value="NZ_JBHSCP010000002.1"/>
</dbReference>
<dbReference type="Proteomes" id="UP000469430">
    <property type="component" value="Unassembled WGS sequence"/>
</dbReference>